<comment type="caution">
    <text evidence="2">The sequence shown here is derived from an EMBL/GenBank/DDBJ whole genome shotgun (WGS) entry which is preliminary data.</text>
</comment>
<feature type="region of interest" description="Disordered" evidence="1">
    <location>
        <begin position="1"/>
        <end position="43"/>
    </location>
</feature>
<sequence>MKSCRSQKIVGGPLWRSDGPKSDENQRIVGFDPSPTVSKQLNKNNDNAKYTRQLHAYSPWTGFRGTIEDHIGTEYTFVFWHLPGSDLGTAELAPEQYKSAARVDHGLRATIFTVPVKDVHTPDGVWVSVALDGDI</sequence>
<evidence type="ECO:0000313" key="2">
    <source>
        <dbReference type="EMBL" id="KAF6838797.1"/>
    </source>
</evidence>
<accession>A0A8H6KW55</accession>
<dbReference type="AlphaFoldDB" id="A0A8H6KW55"/>
<evidence type="ECO:0000313" key="3">
    <source>
        <dbReference type="Proteomes" id="UP000654918"/>
    </source>
</evidence>
<proteinExistence type="predicted"/>
<evidence type="ECO:0000256" key="1">
    <source>
        <dbReference type="SAM" id="MobiDB-lite"/>
    </source>
</evidence>
<reference evidence="2" key="1">
    <citation type="journal article" date="2020" name="Phytopathology">
        <title>Genome Sequence Resources of Colletotrichum truncatum, C. plurivorum, C. musicola, and C. sojae: Four Species Pathogenic to Soybean (Glycine max).</title>
        <authorList>
            <person name="Rogerio F."/>
            <person name="Boufleur T.R."/>
            <person name="Ciampi-Guillardi M."/>
            <person name="Sukno S.A."/>
            <person name="Thon M.R."/>
            <person name="Massola Junior N.S."/>
            <person name="Baroncelli R."/>
        </authorList>
    </citation>
    <scope>NUCLEOTIDE SEQUENCE</scope>
    <source>
        <strain evidence="2">LFN00145</strain>
    </source>
</reference>
<dbReference type="Proteomes" id="UP000654918">
    <property type="component" value="Unassembled WGS sequence"/>
</dbReference>
<dbReference type="EMBL" id="WIGO01000017">
    <property type="protein sequence ID" value="KAF6838797.1"/>
    <property type="molecule type" value="Genomic_DNA"/>
</dbReference>
<gene>
    <name evidence="2" type="ORF">CPLU01_02330</name>
</gene>
<protein>
    <submittedName>
        <fullName evidence="2">Uncharacterized protein</fullName>
    </submittedName>
</protein>
<organism evidence="2 3">
    <name type="scientific">Colletotrichum plurivorum</name>
    <dbReference type="NCBI Taxonomy" id="2175906"/>
    <lineage>
        <taxon>Eukaryota</taxon>
        <taxon>Fungi</taxon>
        <taxon>Dikarya</taxon>
        <taxon>Ascomycota</taxon>
        <taxon>Pezizomycotina</taxon>
        <taxon>Sordariomycetes</taxon>
        <taxon>Hypocreomycetidae</taxon>
        <taxon>Glomerellales</taxon>
        <taxon>Glomerellaceae</taxon>
        <taxon>Colletotrichum</taxon>
        <taxon>Colletotrichum orchidearum species complex</taxon>
    </lineage>
</organism>
<name>A0A8H6KW55_9PEZI</name>
<keyword evidence="3" id="KW-1185">Reference proteome</keyword>